<dbReference type="PROSITE" id="PS51020">
    <property type="entry name" value="SPONDIN"/>
    <property type="match status" value="1"/>
</dbReference>
<dbReference type="Pfam" id="PF19028">
    <property type="entry name" value="TSP1_spondin"/>
    <property type="match status" value="1"/>
</dbReference>
<dbReference type="PROSITE" id="PS50092">
    <property type="entry name" value="TSP1"/>
    <property type="match status" value="1"/>
</dbReference>
<evidence type="ECO:0000256" key="9">
    <source>
        <dbReference type="SAM" id="MobiDB-lite"/>
    </source>
</evidence>
<evidence type="ECO:0000256" key="6">
    <source>
        <dbReference type="ARBA" id="ARBA00022889"/>
    </source>
</evidence>
<comment type="caution">
    <text evidence="11">The sequence shown here is derived from an EMBL/GenBank/DDBJ whole genome shotgun (WGS) entry which is preliminary data.</text>
</comment>
<dbReference type="InterPro" id="IPR051418">
    <property type="entry name" value="Spondin/Thrombospondin_T1"/>
</dbReference>
<evidence type="ECO:0000259" key="10">
    <source>
        <dbReference type="PROSITE" id="PS51020"/>
    </source>
</evidence>
<keyword evidence="3" id="KW-0272">Extracellular matrix</keyword>
<dbReference type="InterPro" id="IPR000884">
    <property type="entry name" value="TSP1_rpt"/>
</dbReference>
<protein>
    <recommendedName>
        <fullName evidence="10">Spondin domain-containing protein</fullName>
    </recommendedName>
</protein>
<dbReference type="GO" id="GO:0005886">
    <property type="term" value="C:plasma membrane"/>
    <property type="evidence" value="ECO:0007669"/>
    <property type="project" value="TreeGrafter"/>
</dbReference>
<dbReference type="PANTHER" id="PTHR11311:SF15">
    <property type="entry name" value="SPONDIN-2"/>
    <property type="match status" value="1"/>
</dbReference>
<evidence type="ECO:0000313" key="12">
    <source>
        <dbReference type="Proteomes" id="UP001353858"/>
    </source>
</evidence>
<organism evidence="11 12">
    <name type="scientific">Aquatica leii</name>
    <dbReference type="NCBI Taxonomy" id="1421715"/>
    <lineage>
        <taxon>Eukaryota</taxon>
        <taxon>Metazoa</taxon>
        <taxon>Ecdysozoa</taxon>
        <taxon>Arthropoda</taxon>
        <taxon>Hexapoda</taxon>
        <taxon>Insecta</taxon>
        <taxon>Pterygota</taxon>
        <taxon>Neoptera</taxon>
        <taxon>Endopterygota</taxon>
        <taxon>Coleoptera</taxon>
        <taxon>Polyphaga</taxon>
        <taxon>Elateriformia</taxon>
        <taxon>Elateroidea</taxon>
        <taxon>Lampyridae</taxon>
        <taxon>Luciolinae</taxon>
        <taxon>Aquatica</taxon>
    </lineage>
</organism>
<reference evidence="12" key="1">
    <citation type="submission" date="2023-01" db="EMBL/GenBank/DDBJ databases">
        <title>Key to firefly adult light organ development and bioluminescence: homeobox transcription factors regulate luciferase expression and transportation to peroxisome.</title>
        <authorList>
            <person name="Fu X."/>
        </authorList>
    </citation>
    <scope>NUCLEOTIDE SEQUENCE [LARGE SCALE GENOMIC DNA]</scope>
</reference>
<evidence type="ECO:0000256" key="3">
    <source>
        <dbReference type="ARBA" id="ARBA00022530"/>
    </source>
</evidence>
<keyword evidence="6" id="KW-0130">Cell adhesion</keyword>
<keyword evidence="12" id="KW-1185">Reference proteome</keyword>
<dbReference type="SUPFAM" id="SSF82895">
    <property type="entry name" value="TSP-1 type 1 repeat"/>
    <property type="match status" value="1"/>
</dbReference>
<dbReference type="Gene3D" id="2.60.40.2130">
    <property type="entry name" value="F-spondin domain"/>
    <property type="match status" value="1"/>
</dbReference>
<dbReference type="GO" id="GO:0007155">
    <property type="term" value="P:cell adhesion"/>
    <property type="evidence" value="ECO:0007669"/>
    <property type="project" value="UniProtKB-KW"/>
</dbReference>
<accession>A0AAN7SS68</accession>
<dbReference type="InterPro" id="IPR044004">
    <property type="entry name" value="TSP1_spondin_dom"/>
</dbReference>
<keyword evidence="8" id="KW-0325">Glycoprotein</keyword>
<dbReference type="EMBL" id="JARPUR010000002">
    <property type="protein sequence ID" value="KAK4882780.1"/>
    <property type="molecule type" value="Genomic_DNA"/>
</dbReference>
<dbReference type="GO" id="GO:0030036">
    <property type="term" value="P:actin cytoskeleton organization"/>
    <property type="evidence" value="ECO:0007669"/>
    <property type="project" value="TreeGrafter"/>
</dbReference>
<dbReference type="SMART" id="SM00209">
    <property type="entry name" value="TSP1"/>
    <property type="match status" value="1"/>
</dbReference>
<keyword evidence="5" id="KW-0732">Signal</keyword>
<dbReference type="AlphaFoldDB" id="A0AAN7SS68"/>
<dbReference type="Gene3D" id="2.20.100.10">
    <property type="entry name" value="Thrombospondin type-1 (TSP1) repeat"/>
    <property type="match status" value="1"/>
</dbReference>
<keyword evidence="4" id="KW-0479">Metal-binding</keyword>
<keyword evidence="2" id="KW-0964">Secreted</keyword>
<keyword evidence="7" id="KW-1015">Disulfide bond</keyword>
<sequence length="551" mass="62789">MDVNRLLSDDLDFELRRRGIPIEGTVEEKRAKLRARRRVEREVNVSFPKVDLDIPEQIDICTAKLLTLNEEILSMSPPLSLNEHKRIKSRLIHVYNRLEAVGSPENEALVTKCTQLLDQLEEKFQTGVPENPRVSEEPMEGPDLDSVSQNEDAPVAQSPREPIRRFSTWESRSHDKSFTLFRLGQRSSPGVKAFAETGRSDILEEQSQGEGGIYDEFNAPPITTGVGRTEAEFFVDGNHSRVSLMSRIIPSPDWFIGIDAFNLCVNGNWLDSITIEVDPIDAGTDNGFTFTAPNWPTEPQGVAYRITAHYPAHPAGSFFYPYLKRLPPIAIFQFLKIKEYELSEVFHHEEDDQKYEVLKIEHMTQNSINVMNGNNDIETAIEEEREEQEIHKRPHTNPRLQQFISSTSTSTANSVFYSKNLTNDRYLNTIDQAGAPAPVTLAAVPAVMPRGDKNAIMNSIADSYRTHPKEKHHKKYRKPRKNLKKIRPPRDCRVSDWSPWSACSKSCGIGEMTRRREVIKHARRGGQLCPPLMETKWCGSARSCNRGYFNW</sequence>
<evidence type="ECO:0000256" key="4">
    <source>
        <dbReference type="ARBA" id="ARBA00022723"/>
    </source>
</evidence>
<proteinExistence type="predicted"/>
<dbReference type="NCBIfam" id="NF038123">
    <property type="entry name" value="NF038123_dom"/>
    <property type="match status" value="1"/>
</dbReference>
<feature type="region of interest" description="Disordered" evidence="9">
    <location>
        <begin position="125"/>
        <end position="161"/>
    </location>
</feature>
<name>A0AAN7SS68_9COLE</name>
<dbReference type="Pfam" id="PF06468">
    <property type="entry name" value="Spond_N"/>
    <property type="match status" value="1"/>
</dbReference>
<evidence type="ECO:0000313" key="11">
    <source>
        <dbReference type="EMBL" id="KAK4882780.1"/>
    </source>
</evidence>
<evidence type="ECO:0000256" key="1">
    <source>
        <dbReference type="ARBA" id="ARBA00004498"/>
    </source>
</evidence>
<evidence type="ECO:0000256" key="5">
    <source>
        <dbReference type="ARBA" id="ARBA00022729"/>
    </source>
</evidence>
<dbReference type="InterPro" id="IPR038678">
    <property type="entry name" value="Spondin_N_sf"/>
</dbReference>
<evidence type="ECO:0000256" key="8">
    <source>
        <dbReference type="ARBA" id="ARBA00023180"/>
    </source>
</evidence>
<dbReference type="Proteomes" id="UP001353858">
    <property type="component" value="Unassembled WGS sequence"/>
</dbReference>
<gene>
    <name evidence="11" type="ORF">RN001_006099</name>
</gene>
<dbReference type="FunFam" id="2.20.100.10:FF:000026">
    <property type="entry name" value="Spondin 1"/>
    <property type="match status" value="1"/>
</dbReference>
<evidence type="ECO:0000256" key="2">
    <source>
        <dbReference type="ARBA" id="ARBA00022525"/>
    </source>
</evidence>
<comment type="subcellular location">
    <subcellularLocation>
        <location evidence="1">Secreted</location>
        <location evidence="1">Extracellular space</location>
        <location evidence="1">Extracellular matrix</location>
    </subcellularLocation>
</comment>
<dbReference type="GO" id="GO:0046872">
    <property type="term" value="F:metal ion binding"/>
    <property type="evidence" value="ECO:0007669"/>
    <property type="project" value="UniProtKB-KW"/>
</dbReference>
<dbReference type="InterPro" id="IPR009465">
    <property type="entry name" value="Spondin_N"/>
</dbReference>
<evidence type="ECO:0000256" key="7">
    <source>
        <dbReference type="ARBA" id="ARBA00023157"/>
    </source>
</evidence>
<dbReference type="PANTHER" id="PTHR11311">
    <property type="entry name" value="SPONDIN"/>
    <property type="match status" value="1"/>
</dbReference>
<dbReference type="InterPro" id="IPR036383">
    <property type="entry name" value="TSP1_rpt_sf"/>
</dbReference>
<feature type="domain" description="Spondin" evidence="10">
    <location>
        <begin position="129"/>
        <end position="314"/>
    </location>
</feature>